<sequence>MKMKLKANFIKDWHEYLKEILTNHWGFDVSQINDKDLPLAYFNAESRRIDQRKRNIEISDVFQCPPEVASGWSKIQAKIKNGCDITPHLSKLVDRIDSTDLMLNDWGIYHFHLGAELDGEFIKRTGPLLFAFVTDNCFYVINIYQHGEWTNSDIVEIIHRNWPSIIKHYIINHAKLAYYATDKERKILRSKHANSFVEVTDGTVYAPIGGGMVSSGHNVKSVIRIDKQHKFLKHLQNSLESELIKIRPDLEKQGYNGEPELIANLEITETEYRAVFPEYAFVAVLHKKA</sequence>
<evidence type="ECO:0000313" key="1">
    <source>
        <dbReference type="EMBL" id="THJ36184.1"/>
    </source>
</evidence>
<dbReference type="Proteomes" id="UP000306236">
    <property type="component" value="Unassembled WGS sequence"/>
</dbReference>
<name>A0A4S5BTF6_9BURK</name>
<dbReference type="EMBL" id="SSWX01000002">
    <property type="protein sequence ID" value="THJ36184.1"/>
    <property type="molecule type" value="Genomic_DNA"/>
</dbReference>
<dbReference type="AlphaFoldDB" id="A0A4S5BTF6"/>
<keyword evidence="2" id="KW-1185">Reference proteome</keyword>
<proteinExistence type="predicted"/>
<dbReference type="OrthoDB" id="9135240at2"/>
<protein>
    <submittedName>
        <fullName evidence="1">Uncharacterized protein</fullName>
    </submittedName>
</protein>
<comment type="caution">
    <text evidence="1">The sequence shown here is derived from an EMBL/GenBank/DDBJ whole genome shotgun (WGS) entry which is preliminary data.</text>
</comment>
<evidence type="ECO:0000313" key="2">
    <source>
        <dbReference type="Proteomes" id="UP000306236"/>
    </source>
</evidence>
<gene>
    <name evidence="1" type="ORF">E8K88_02660</name>
</gene>
<dbReference type="RefSeq" id="WP_136405090.1">
    <property type="nucleotide sequence ID" value="NZ_SSWX01000002.1"/>
</dbReference>
<accession>A0A4S5BTF6</accession>
<organism evidence="1 2">
    <name type="scientific">Lampropedia aestuarii</name>
    <dbReference type="NCBI Taxonomy" id="2562762"/>
    <lineage>
        <taxon>Bacteria</taxon>
        <taxon>Pseudomonadati</taxon>
        <taxon>Pseudomonadota</taxon>
        <taxon>Betaproteobacteria</taxon>
        <taxon>Burkholderiales</taxon>
        <taxon>Comamonadaceae</taxon>
        <taxon>Lampropedia</taxon>
    </lineage>
</organism>
<reference evidence="1 2" key="1">
    <citation type="submission" date="2019-04" db="EMBL/GenBank/DDBJ databases">
        <title>Lampropedia sp YIM MLB12 draf genome.</title>
        <authorList>
            <person name="Wang Y.-X."/>
        </authorList>
    </citation>
    <scope>NUCLEOTIDE SEQUENCE [LARGE SCALE GENOMIC DNA]</scope>
    <source>
        <strain evidence="1 2">YIM MLB12</strain>
    </source>
</reference>